<keyword evidence="1 4" id="KW-0732">Signal</keyword>
<evidence type="ECO:0000256" key="1">
    <source>
        <dbReference type="ARBA" id="ARBA00022729"/>
    </source>
</evidence>
<dbReference type="FunFam" id="3.15.10.30:FF:000001">
    <property type="entry name" value="Takeout-like protein 1"/>
    <property type="match status" value="1"/>
</dbReference>
<accession>A0A1B6DN66</accession>
<proteinExistence type="inferred from homology"/>
<name>A0A1B6DN66_9HEMI</name>
<dbReference type="InterPro" id="IPR038606">
    <property type="entry name" value="To_sf"/>
</dbReference>
<reference evidence="5" key="1">
    <citation type="submission" date="2015-12" db="EMBL/GenBank/DDBJ databases">
        <title>De novo transcriptome assembly of four potential Pierce s Disease insect vectors from Arizona vineyards.</title>
        <authorList>
            <person name="Tassone E.E."/>
        </authorList>
    </citation>
    <scope>NUCLEOTIDE SEQUENCE</scope>
</reference>
<dbReference type="GO" id="GO:0005615">
    <property type="term" value="C:extracellular space"/>
    <property type="evidence" value="ECO:0007669"/>
    <property type="project" value="TreeGrafter"/>
</dbReference>
<dbReference type="AlphaFoldDB" id="A0A1B6DN66"/>
<organism evidence="5">
    <name type="scientific">Clastoptera arizonana</name>
    <name type="common">Arizona spittle bug</name>
    <dbReference type="NCBI Taxonomy" id="38151"/>
    <lineage>
        <taxon>Eukaryota</taxon>
        <taxon>Metazoa</taxon>
        <taxon>Ecdysozoa</taxon>
        <taxon>Arthropoda</taxon>
        <taxon>Hexapoda</taxon>
        <taxon>Insecta</taxon>
        <taxon>Pterygota</taxon>
        <taxon>Neoptera</taxon>
        <taxon>Paraneoptera</taxon>
        <taxon>Hemiptera</taxon>
        <taxon>Auchenorrhyncha</taxon>
        <taxon>Cercopoidea</taxon>
        <taxon>Clastopteridae</taxon>
        <taxon>Clastoptera</taxon>
    </lineage>
</organism>
<feature type="chain" id="PRO_5008581379" evidence="4">
    <location>
        <begin position="18"/>
        <end position="246"/>
    </location>
</feature>
<protein>
    <submittedName>
        <fullName evidence="5">Uncharacterized protein</fullName>
    </submittedName>
</protein>
<comment type="similarity">
    <text evidence="3">Belongs to the TO family.</text>
</comment>
<dbReference type="PANTHER" id="PTHR11008:SF14">
    <property type="entry name" value="CIRCADIAN CLOCK-CONTROLLED PROTEIN-LIKE PROTEIN"/>
    <property type="match status" value="1"/>
</dbReference>
<keyword evidence="2" id="KW-0090">Biological rhythms</keyword>
<dbReference type="GO" id="GO:0007623">
    <property type="term" value="P:circadian rhythm"/>
    <property type="evidence" value="ECO:0007669"/>
    <property type="project" value="UniProtKB-ARBA"/>
</dbReference>
<evidence type="ECO:0000313" key="5">
    <source>
        <dbReference type="EMBL" id="JAS27097.1"/>
    </source>
</evidence>
<dbReference type="SMART" id="SM00700">
    <property type="entry name" value="JHBP"/>
    <property type="match status" value="1"/>
</dbReference>
<evidence type="ECO:0000256" key="4">
    <source>
        <dbReference type="SAM" id="SignalP"/>
    </source>
</evidence>
<gene>
    <name evidence="5" type="ORF">g.13792</name>
</gene>
<evidence type="ECO:0000256" key="2">
    <source>
        <dbReference type="ARBA" id="ARBA00023108"/>
    </source>
</evidence>
<dbReference type="Pfam" id="PF06585">
    <property type="entry name" value="JHBP"/>
    <property type="match status" value="1"/>
</dbReference>
<dbReference type="Gene3D" id="3.15.10.30">
    <property type="entry name" value="Haemolymph juvenile hormone binding protein"/>
    <property type="match status" value="1"/>
</dbReference>
<dbReference type="InterPro" id="IPR010562">
    <property type="entry name" value="Haemolymph_juvenile_hormone-bd"/>
</dbReference>
<feature type="signal peptide" evidence="4">
    <location>
        <begin position="1"/>
        <end position="17"/>
    </location>
</feature>
<dbReference type="EMBL" id="GEDC01010201">
    <property type="protein sequence ID" value="JAS27097.1"/>
    <property type="molecule type" value="Transcribed_RNA"/>
</dbReference>
<evidence type="ECO:0000256" key="3">
    <source>
        <dbReference type="ARBA" id="ARBA00060902"/>
    </source>
</evidence>
<sequence>MVSRYIVTFCLLSAVASNSLNKIPDFLHVCQRNDPDLNQCIVRSVEELRPYLRKGIPEMQVPSIEPLVIPQLIAAQGNGLKVITENLKVFGCGNFTIVNLNVNLPRNVFNFNIILPHLVLDGRYIIDGKILLIPIKGKGNMKGHIYNAKANVSLSGEIVKREGEDYLHYTKMTIKIKVGSGKLHLDNLFGGSPALGQVINTAINANFNSFINELRPIIEQALAKFMLESADKIVSSFTYKELFPLK</sequence>
<dbReference type="PANTHER" id="PTHR11008">
    <property type="entry name" value="PROTEIN TAKEOUT-LIKE PROTEIN"/>
    <property type="match status" value="1"/>
</dbReference>